<evidence type="ECO:0000256" key="4">
    <source>
        <dbReference type="ARBA" id="ARBA00022643"/>
    </source>
</evidence>
<keyword evidence="3" id="KW-0285">Flavoprotein</keyword>
<name>A0A9D1TPU1_9BACT</name>
<dbReference type="GO" id="GO:0005886">
    <property type="term" value="C:plasma membrane"/>
    <property type="evidence" value="ECO:0007669"/>
    <property type="project" value="InterPro"/>
</dbReference>
<dbReference type="NCBIfam" id="NF008313">
    <property type="entry name" value="PRK11101.1"/>
    <property type="match status" value="1"/>
</dbReference>
<dbReference type="GO" id="GO:0046174">
    <property type="term" value="P:polyol catabolic process"/>
    <property type="evidence" value="ECO:0007669"/>
    <property type="project" value="InterPro"/>
</dbReference>
<accession>A0A9D1TPU1</accession>
<dbReference type="PRINTS" id="PR01001">
    <property type="entry name" value="FADG3PDH"/>
</dbReference>
<dbReference type="InterPro" id="IPR017752">
    <property type="entry name" value="G3P_DH_GlpA_su"/>
</dbReference>
<dbReference type="InterPro" id="IPR009158">
    <property type="entry name" value="G3P_DH_GlpB_su"/>
</dbReference>
<dbReference type="Proteomes" id="UP000886752">
    <property type="component" value="Unassembled WGS sequence"/>
</dbReference>
<keyword evidence="5" id="KW-0274">FAD</keyword>
<dbReference type="EMBL" id="DXHV01000060">
    <property type="protein sequence ID" value="HIW00739.1"/>
    <property type="molecule type" value="Genomic_DNA"/>
</dbReference>
<dbReference type="GO" id="GO:0010181">
    <property type="term" value="F:FMN binding"/>
    <property type="evidence" value="ECO:0007669"/>
    <property type="project" value="InterPro"/>
</dbReference>
<sequence length="973" mass="104084">METTVVIIGGGATGTGILRDLSMRGIPAILFEQGGLCHGTSSRFHGLLHSGGRYAVSDSEAAAECIRENTILRSIGRQCIHETGGLFVLTEDDDPAYVDQWVKGCAAAGISARELDPAEALRLEPALNPHLKRVFHVPDAAVDGFRLVLHNAMSAQRYGGQFCTYHEVLGIATANGRVTGVDVVDQQTGQARRVHCRIVINAAGSWSGRVAALAGLHVPVTPDKGTLIVFNHRCTSHVVNRLHKSSDGDIFVPNGSVTILGTTSQTVDDPGDFHATTGEALRLLDLGRPLFPRIDRFRILRVFAGTRPLYTPGTAAGRSASRGFHISDHAEEGLEGLYTIFGGKLTTYRLMAEKMADMVAERLNVTVPCRTAEEALIHEVSQELREQAARIFAVQGLDLVADRLGDDFASCVADNAGRKRAANPLLCECEMVSAAELLHVARQPSTHSLNDLRLRTRLGMGTCQGTFCALRAASFLVEQGICLGKDPLSDMRNFVQERWKGTRPVFWGQLAREMEFARNLYAGTLGTEPGTVSVPEVRVETRARQNSQTGRVRTSRVADLVVVGAGLSGLWAACVAARAGRRVCVLTRGAGSLHIGSATIDVLGMTGAGQVLGDPLAHIARLPARHPYVLLGRRKVGAALASFASFCTRAGFPLYGAGEEDVLHNSLLPTALGTSKISCLYPESLNPAPLTRARRIVVCGIEGLRDCMPGMAVYNLRRRPEFADRMITASWLPSPWPGGTRTQTALDVARTLESAPCREFYTALGRVATGAEVVLVPPIAGTRPDSTVLHRLSKAAGCPVVEMTGLPPGVTGMRLGRLLLDELRRAGVPVLENATVTGCEIEGQRLQAVRTSHEDGERRYVADHFIIATGGMVSGGLVLQPGVAREPILGLECATPGETETWTAANPFASQPVAYLGVPVLPTLEPSLDGEEPLLRNVRYAGRMLAGCDTAFERSGNGLALATASAAALEPWL</sequence>
<proteinExistence type="inferred from homology"/>
<dbReference type="GO" id="GO:0050660">
    <property type="term" value="F:flavin adenine dinucleotide binding"/>
    <property type="evidence" value="ECO:0007669"/>
    <property type="project" value="InterPro"/>
</dbReference>
<keyword evidence="4" id="KW-0288">FMN</keyword>
<dbReference type="InterPro" id="IPR006076">
    <property type="entry name" value="FAD-dep_OxRdtase"/>
</dbReference>
<feature type="domain" description="FAD-dependent oxidoreductase 2 FAD-binding" evidence="7">
    <location>
        <begin position="559"/>
        <end position="959"/>
    </location>
</feature>
<dbReference type="PROSITE" id="PS00978">
    <property type="entry name" value="FAD_G3PDH_2"/>
    <property type="match status" value="1"/>
</dbReference>
<dbReference type="SUPFAM" id="SSF51905">
    <property type="entry name" value="FAD/NAD(P)-binding domain"/>
    <property type="match status" value="2"/>
</dbReference>
<dbReference type="GO" id="GO:0009331">
    <property type="term" value="C:glycerol-3-phosphate dehydrogenase (FAD) complex"/>
    <property type="evidence" value="ECO:0007669"/>
    <property type="project" value="InterPro"/>
</dbReference>
<evidence type="ECO:0000256" key="2">
    <source>
        <dbReference type="ARBA" id="ARBA00007330"/>
    </source>
</evidence>
<dbReference type="NCBIfam" id="TIGR03378">
    <property type="entry name" value="glycerol3P_GlpB"/>
    <property type="match status" value="1"/>
</dbReference>
<dbReference type="GO" id="GO:0004368">
    <property type="term" value="F:glycerol-3-phosphate dehydrogenase (quinone) activity"/>
    <property type="evidence" value="ECO:0007669"/>
    <property type="project" value="UniProtKB-EC"/>
</dbReference>
<comment type="cofactor">
    <cofactor evidence="1">
        <name>FAD</name>
        <dbReference type="ChEBI" id="CHEBI:57692"/>
    </cofactor>
</comment>
<evidence type="ECO:0000313" key="10">
    <source>
        <dbReference type="Proteomes" id="UP000886752"/>
    </source>
</evidence>
<dbReference type="SUPFAM" id="SSF54373">
    <property type="entry name" value="FAD-linked reductases, C-terminal domain"/>
    <property type="match status" value="1"/>
</dbReference>
<dbReference type="Pfam" id="PF01266">
    <property type="entry name" value="DAO"/>
    <property type="match status" value="1"/>
</dbReference>
<reference evidence="9" key="2">
    <citation type="submission" date="2021-04" db="EMBL/GenBank/DDBJ databases">
        <authorList>
            <person name="Gilroy R."/>
        </authorList>
    </citation>
    <scope>NUCLEOTIDE SEQUENCE</scope>
    <source>
        <strain evidence="9">ChiHecec2B26-446</strain>
    </source>
</reference>
<dbReference type="Pfam" id="PF00890">
    <property type="entry name" value="FAD_binding_2"/>
    <property type="match status" value="1"/>
</dbReference>
<dbReference type="InterPro" id="IPR003953">
    <property type="entry name" value="FAD-dep_OxRdtase_2_FAD-bd"/>
</dbReference>
<evidence type="ECO:0000313" key="9">
    <source>
        <dbReference type="EMBL" id="HIW00739.1"/>
    </source>
</evidence>
<dbReference type="CDD" id="cd19946">
    <property type="entry name" value="GlpA-like_Fer2_BFD-like"/>
    <property type="match status" value="1"/>
</dbReference>
<dbReference type="InterPro" id="IPR000447">
    <property type="entry name" value="G3P_DH_FAD-dep"/>
</dbReference>
<dbReference type="PANTHER" id="PTHR11985">
    <property type="entry name" value="GLYCEROL-3-PHOSPHATE DEHYDROGENASE"/>
    <property type="match status" value="1"/>
</dbReference>
<reference evidence="9" key="1">
    <citation type="journal article" date="2021" name="PeerJ">
        <title>Extensive microbial diversity within the chicken gut microbiome revealed by metagenomics and culture.</title>
        <authorList>
            <person name="Gilroy R."/>
            <person name="Ravi A."/>
            <person name="Getino M."/>
            <person name="Pursley I."/>
            <person name="Horton D.L."/>
            <person name="Alikhan N.F."/>
            <person name="Baker D."/>
            <person name="Gharbi K."/>
            <person name="Hall N."/>
            <person name="Watson M."/>
            <person name="Adriaenssens E.M."/>
            <person name="Foster-Nyarko E."/>
            <person name="Jarju S."/>
            <person name="Secka A."/>
            <person name="Antonio M."/>
            <person name="Oren A."/>
            <person name="Chaudhuri R.R."/>
            <person name="La Ragione R."/>
            <person name="Hildebrand F."/>
            <person name="Pallen M.J."/>
        </authorList>
    </citation>
    <scope>NUCLEOTIDE SEQUENCE</scope>
    <source>
        <strain evidence="9">ChiHecec2B26-446</strain>
    </source>
</reference>
<dbReference type="InterPro" id="IPR041854">
    <property type="entry name" value="BFD-like_2Fe2S-bd_dom_sf"/>
</dbReference>
<dbReference type="AlphaFoldDB" id="A0A9D1TPU1"/>
<dbReference type="EC" id="1.1.5.3" evidence="9"/>
<dbReference type="Gene3D" id="3.30.9.10">
    <property type="entry name" value="D-Amino Acid Oxidase, subunit A, domain 2"/>
    <property type="match status" value="1"/>
</dbReference>
<evidence type="ECO:0000256" key="1">
    <source>
        <dbReference type="ARBA" id="ARBA00001974"/>
    </source>
</evidence>
<gene>
    <name evidence="9" type="primary">glpA</name>
    <name evidence="9" type="ORF">H9894_06060</name>
</gene>
<dbReference type="InterPro" id="IPR036188">
    <property type="entry name" value="FAD/NAD-bd_sf"/>
</dbReference>
<comment type="caution">
    <text evidence="9">The sequence shown here is derived from an EMBL/GenBank/DDBJ whole genome shotgun (WGS) entry which is preliminary data.</text>
</comment>
<keyword evidence="6 9" id="KW-0560">Oxidoreductase</keyword>
<protein>
    <submittedName>
        <fullName evidence="9">Anaerobic glycerol-3-phosphate dehydrogenase subunit A</fullName>
        <ecNumber evidence="9">1.1.5.3</ecNumber>
    </submittedName>
</protein>
<evidence type="ECO:0000259" key="7">
    <source>
        <dbReference type="Pfam" id="PF00890"/>
    </source>
</evidence>
<dbReference type="Gene3D" id="1.10.10.1100">
    <property type="entry name" value="BFD-like [2Fe-2S]-binding domain"/>
    <property type="match status" value="1"/>
</dbReference>
<feature type="domain" description="FAD dependent oxidoreductase" evidence="8">
    <location>
        <begin position="5"/>
        <end position="349"/>
    </location>
</feature>
<dbReference type="NCBIfam" id="TIGR03377">
    <property type="entry name" value="glycerol3P_GlpA"/>
    <property type="match status" value="1"/>
</dbReference>
<dbReference type="PANTHER" id="PTHR11985:SF15">
    <property type="entry name" value="GLYCEROL-3-PHOSPHATE DEHYDROGENASE, MITOCHONDRIAL"/>
    <property type="match status" value="1"/>
</dbReference>
<evidence type="ECO:0000259" key="8">
    <source>
        <dbReference type="Pfam" id="PF01266"/>
    </source>
</evidence>
<evidence type="ECO:0000256" key="5">
    <source>
        <dbReference type="ARBA" id="ARBA00022827"/>
    </source>
</evidence>
<dbReference type="GO" id="GO:0006072">
    <property type="term" value="P:glycerol-3-phosphate metabolic process"/>
    <property type="evidence" value="ECO:0007669"/>
    <property type="project" value="InterPro"/>
</dbReference>
<comment type="similarity">
    <text evidence="2">Belongs to the FAD-dependent glycerol-3-phosphate dehydrogenase family.</text>
</comment>
<evidence type="ECO:0000256" key="6">
    <source>
        <dbReference type="ARBA" id="ARBA00023002"/>
    </source>
</evidence>
<organism evidence="9 10">
    <name type="scientific">Candidatus Desulfovibrio intestinipullorum</name>
    <dbReference type="NCBI Taxonomy" id="2838536"/>
    <lineage>
        <taxon>Bacteria</taxon>
        <taxon>Pseudomonadati</taxon>
        <taxon>Thermodesulfobacteriota</taxon>
        <taxon>Desulfovibrionia</taxon>
        <taxon>Desulfovibrionales</taxon>
        <taxon>Desulfovibrionaceae</taxon>
        <taxon>Desulfovibrio</taxon>
    </lineage>
</organism>
<dbReference type="Gene3D" id="3.50.50.60">
    <property type="entry name" value="FAD/NAD(P)-binding domain"/>
    <property type="match status" value="3"/>
</dbReference>
<evidence type="ECO:0000256" key="3">
    <source>
        <dbReference type="ARBA" id="ARBA00022630"/>
    </source>
</evidence>